<keyword evidence="7" id="KW-1185">Reference proteome</keyword>
<protein>
    <recommendedName>
        <fullName evidence="3">Flagellin</fullName>
    </recommendedName>
</protein>
<dbReference type="Gene3D" id="6.10.280.190">
    <property type="match status" value="1"/>
</dbReference>
<dbReference type="InterPro" id="IPR001029">
    <property type="entry name" value="Flagellin_N"/>
</dbReference>
<evidence type="ECO:0000256" key="2">
    <source>
        <dbReference type="ARBA" id="ARBA00023143"/>
    </source>
</evidence>
<dbReference type="PANTHER" id="PTHR42792">
    <property type="entry name" value="FLAGELLIN"/>
    <property type="match status" value="1"/>
</dbReference>
<proteinExistence type="inferred from homology"/>
<name>A0ABV2CR50_9RHOO</name>
<gene>
    <name evidence="6" type="ORF">ABVT11_11170</name>
</gene>
<feature type="domain" description="Flagellin C-terminal" evidence="5">
    <location>
        <begin position="474"/>
        <end position="558"/>
    </location>
</feature>
<dbReference type="InterPro" id="IPR042187">
    <property type="entry name" value="Flagellin_C_sub2"/>
</dbReference>
<comment type="caution">
    <text evidence="6">The sequence shown here is derived from an EMBL/GenBank/DDBJ whole genome shotgun (WGS) entry which is preliminary data.</text>
</comment>
<accession>A0ABV2CR50</accession>
<dbReference type="SUPFAM" id="SSF64518">
    <property type="entry name" value="Phase 1 flagellin"/>
    <property type="match status" value="1"/>
</dbReference>
<organism evidence="6 7">
    <name type="scientific">Uliginosibacterium paludis</name>
    <dbReference type="NCBI Taxonomy" id="1615952"/>
    <lineage>
        <taxon>Bacteria</taxon>
        <taxon>Pseudomonadati</taxon>
        <taxon>Pseudomonadota</taxon>
        <taxon>Betaproteobacteria</taxon>
        <taxon>Rhodocyclales</taxon>
        <taxon>Zoogloeaceae</taxon>
        <taxon>Uliginosibacterium</taxon>
    </lineage>
</organism>
<dbReference type="NCBIfam" id="NF033876">
    <property type="entry name" value="flagella_HExxH"/>
    <property type="match status" value="1"/>
</dbReference>
<dbReference type="Pfam" id="PF00669">
    <property type="entry name" value="Flagellin_N"/>
    <property type="match status" value="1"/>
</dbReference>
<dbReference type="InterPro" id="IPR046358">
    <property type="entry name" value="Flagellin_C"/>
</dbReference>
<comment type="similarity">
    <text evidence="1 3">Belongs to the bacterial flagellin family.</text>
</comment>
<evidence type="ECO:0000256" key="1">
    <source>
        <dbReference type="ARBA" id="ARBA00005709"/>
    </source>
</evidence>
<evidence type="ECO:0000313" key="6">
    <source>
        <dbReference type="EMBL" id="MET1490385.1"/>
    </source>
</evidence>
<evidence type="ECO:0000256" key="3">
    <source>
        <dbReference type="RuleBase" id="RU362073"/>
    </source>
</evidence>
<dbReference type="InterPro" id="IPR001492">
    <property type="entry name" value="Flagellin"/>
</dbReference>
<keyword evidence="3" id="KW-0964">Secreted</keyword>
<dbReference type="Proteomes" id="UP001548590">
    <property type="component" value="Unassembled WGS sequence"/>
</dbReference>
<comment type="subcellular location">
    <subcellularLocation>
        <location evidence="3">Secreted</location>
    </subcellularLocation>
    <subcellularLocation>
        <location evidence="3">Bacterial flagellum</location>
    </subcellularLocation>
</comment>
<dbReference type="PRINTS" id="PR00207">
    <property type="entry name" value="FLAGELLIN"/>
</dbReference>
<evidence type="ECO:0000259" key="5">
    <source>
        <dbReference type="Pfam" id="PF00700"/>
    </source>
</evidence>
<sequence>MQIQTNTAALYVQRRLGEVSSGLATSLQRLSSGLRVNSARDDAAGLAISQRMLTQVNGYSQAQRNLNDGVSMLSTAEGAMGNVTDILQRVRELAVQAANGTNSTSDRQALQSEVDELLLNIDDIGRRSAFNGVQLFSQSRTSIGGDAEQRGVLDSLEDWLGASVERIATWYGLRGNGADIQVNLQDPGSAGGVLASVSWSTVDANGKALDLNLNIDMADFTPLNLPNGGSSPIYNDRIIAHEMVHALMANSMNVTSGGIPNWFMEGSAEFIHGGDERVSGDLSNIAGIRAALASDSVAASEGYSAGYLAMRFIEKNFDGGVKAVMTRLAAGDTMNQAIATASGGTYANTAALVTAVDGALAQVAGAGSTTAQKAQLVGLFNVNLDNTDTGAIGGQDASGRAALTAASVIADSGNFAGFKLVLPTVAGDPGSNTFMLHGGAETGQTQQLTLGALNIGALGIAGVDLVNGAFAGIRAVDRALNYVSAGRAKVGAQLSGVEASISRLSMASENSTAARGRIIDADFAAETGILARQQILQNAAQAMLAQANTLPRLALSLLG</sequence>
<dbReference type="PANTHER" id="PTHR42792:SF2">
    <property type="entry name" value="FLAGELLIN"/>
    <property type="match status" value="1"/>
</dbReference>
<keyword evidence="6" id="KW-0969">Cilium</keyword>
<comment type="function">
    <text evidence="3">Flagellin is the subunit protein which polymerizes to form the filaments of bacterial flagella.</text>
</comment>
<keyword evidence="6" id="KW-0966">Cell projection</keyword>
<dbReference type="Gene3D" id="6.10.10.10">
    <property type="entry name" value="Flagellar export chaperone, C-terminal domain"/>
    <property type="match status" value="1"/>
</dbReference>
<keyword evidence="2 3" id="KW-0975">Bacterial flagellum</keyword>
<dbReference type="Gene3D" id="1.20.1330.10">
    <property type="entry name" value="f41 fragment of flagellin, N-terminal domain"/>
    <property type="match status" value="2"/>
</dbReference>
<reference evidence="6 7" key="1">
    <citation type="submission" date="2024-07" db="EMBL/GenBank/DDBJ databases">
        <title>Uliginosibacterium paludis KCTC:42655.</title>
        <authorList>
            <person name="Kim M.K."/>
        </authorList>
    </citation>
    <scope>NUCLEOTIDE SEQUENCE [LARGE SCALE GENOMIC DNA]</scope>
    <source>
        <strain evidence="6 7">KCTC 42655</strain>
    </source>
</reference>
<dbReference type="EMBL" id="JBEWLZ010000005">
    <property type="protein sequence ID" value="MET1490385.1"/>
    <property type="molecule type" value="Genomic_DNA"/>
</dbReference>
<dbReference type="RefSeq" id="WP_345929098.1">
    <property type="nucleotide sequence ID" value="NZ_JBDIVF010000008.1"/>
</dbReference>
<evidence type="ECO:0000313" key="7">
    <source>
        <dbReference type="Proteomes" id="UP001548590"/>
    </source>
</evidence>
<evidence type="ECO:0000259" key="4">
    <source>
        <dbReference type="Pfam" id="PF00669"/>
    </source>
</evidence>
<keyword evidence="6" id="KW-0282">Flagellum</keyword>
<feature type="domain" description="Flagellin N-terminal" evidence="4">
    <location>
        <begin position="3"/>
        <end position="141"/>
    </location>
</feature>
<dbReference type="Pfam" id="PF00700">
    <property type="entry name" value="Flagellin_C"/>
    <property type="match status" value="1"/>
</dbReference>